<gene>
    <name evidence="1" type="ORF">A6P07_15210</name>
</gene>
<accession>A0A1C2J4G8</accession>
<evidence type="ECO:0000313" key="1">
    <source>
        <dbReference type="EMBL" id="OCX70163.1"/>
    </source>
</evidence>
<protein>
    <submittedName>
        <fullName evidence="1">Uncharacterized protein</fullName>
    </submittedName>
</protein>
<reference evidence="1 2" key="1">
    <citation type="journal article" date="2016" name="Int. J. Mol. Sci.">
        <title>Comparative genomics of the extreme acidophile Acidithiobacillus thiooxidans reveals intraspecific divergence and niche adaptation.</title>
        <authorList>
            <person name="Zhang X."/>
            <person name="Feng X."/>
            <person name="Tao J."/>
            <person name="Ma L."/>
            <person name="Xiao Y."/>
            <person name="Liang Y."/>
            <person name="Liu X."/>
            <person name="Yin H."/>
        </authorList>
    </citation>
    <scope>NUCLEOTIDE SEQUENCE [LARGE SCALE GENOMIC DNA]</scope>
    <source>
        <strain evidence="1 2">A02</strain>
    </source>
</reference>
<sequence>MDTPAEDTAQPWERAAQHLSGVLECRRGICAWERATDGRWYLIQVVPTLFPDEDVMEIRWGGRQRPPSRVLRLPLEKTWDTVSWSRDICRRRYQHGYYPVPGERR</sequence>
<organism evidence="1 2">
    <name type="scientific">Acidithiobacillus thiooxidans</name>
    <name type="common">Thiobacillus thiooxidans</name>
    <dbReference type="NCBI Taxonomy" id="930"/>
    <lineage>
        <taxon>Bacteria</taxon>
        <taxon>Pseudomonadati</taxon>
        <taxon>Pseudomonadota</taxon>
        <taxon>Acidithiobacillia</taxon>
        <taxon>Acidithiobacillales</taxon>
        <taxon>Acidithiobacillaceae</taxon>
        <taxon>Acidithiobacillus</taxon>
    </lineage>
</organism>
<dbReference type="EMBL" id="LWSA01000205">
    <property type="protein sequence ID" value="OCX70163.1"/>
    <property type="molecule type" value="Genomic_DNA"/>
</dbReference>
<evidence type="ECO:0000313" key="2">
    <source>
        <dbReference type="Proteomes" id="UP000094893"/>
    </source>
</evidence>
<proteinExistence type="predicted"/>
<comment type="caution">
    <text evidence="1">The sequence shown here is derived from an EMBL/GenBank/DDBJ whole genome shotgun (WGS) entry which is preliminary data.</text>
</comment>
<name>A0A1C2J4G8_ACITH</name>
<dbReference type="Proteomes" id="UP000094893">
    <property type="component" value="Unassembled WGS sequence"/>
</dbReference>
<dbReference type="AlphaFoldDB" id="A0A1C2J4G8"/>
<dbReference type="RefSeq" id="WP_010637467.1">
    <property type="nucleotide sequence ID" value="NZ_JABBDT010000022.1"/>
</dbReference>